<evidence type="ECO:0000313" key="4">
    <source>
        <dbReference type="EMBL" id="MCX2724197.1"/>
    </source>
</evidence>
<dbReference type="CDD" id="cd04301">
    <property type="entry name" value="NAT_SF"/>
    <property type="match status" value="1"/>
</dbReference>
<accession>A0ABT3R4J7</accession>
<keyword evidence="1" id="KW-0808">Transferase</keyword>
<dbReference type="PANTHER" id="PTHR43072:SF23">
    <property type="entry name" value="UPF0039 PROTEIN C11D3.02C"/>
    <property type="match status" value="1"/>
</dbReference>
<evidence type="ECO:0000313" key="5">
    <source>
        <dbReference type="Proteomes" id="UP001300261"/>
    </source>
</evidence>
<protein>
    <submittedName>
        <fullName evidence="4">GNAT family N-acetyltransferase</fullName>
    </submittedName>
</protein>
<feature type="domain" description="N-acetyltransferase" evidence="3">
    <location>
        <begin position="1"/>
        <end position="164"/>
    </location>
</feature>
<keyword evidence="2" id="KW-0012">Acyltransferase</keyword>
<organism evidence="4 5">
    <name type="scientific">Roseibium salinum</name>
    <dbReference type="NCBI Taxonomy" id="1604349"/>
    <lineage>
        <taxon>Bacteria</taxon>
        <taxon>Pseudomonadati</taxon>
        <taxon>Pseudomonadota</taxon>
        <taxon>Alphaproteobacteria</taxon>
        <taxon>Hyphomicrobiales</taxon>
        <taxon>Stappiaceae</taxon>
        <taxon>Roseibium</taxon>
    </lineage>
</organism>
<sequence length="171" mass="18928">MKIRDAEPRDIPAILALYNLAVRETTAAWTTREETLDDRLTWFESRKKQGLPVLVACDGEDEVVGFASYGPFRAKEGYRLTAEHSVYVDPNMQRQGIGNGLLKRLVEAAAANGVHVLVSVIDGENAASIALHEKHGFEVIGRMPEIGTKFGRWLDLVLMTKVLQSAPAPER</sequence>
<evidence type="ECO:0000259" key="3">
    <source>
        <dbReference type="PROSITE" id="PS51186"/>
    </source>
</evidence>
<evidence type="ECO:0000256" key="2">
    <source>
        <dbReference type="ARBA" id="ARBA00023315"/>
    </source>
</evidence>
<evidence type="ECO:0000256" key="1">
    <source>
        <dbReference type="ARBA" id="ARBA00022679"/>
    </source>
</evidence>
<dbReference type="InterPro" id="IPR000182">
    <property type="entry name" value="GNAT_dom"/>
</dbReference>
<dbReference type="RefSeq" id="WP_265964024.1">
    <property type="nucleotide sequence ID" value="NZ_JAPEVI010000003.1"/>
</dbReference>
<dbReference type="EMBL" id="JAPEVI010000003">
    <property type="protein sequence ID" value="MCX2724197.1"/>
    <property type="molecule type" value="Genomic_DNA"/>
</dbReference>
<dbReference type="Pfam" id="PF00583">
    <property type="entry name" value="Acetyltransf_1"/>
    <property type="match status" value="1"/>
</dbReference>
<name>A0ABT3R4J7_9HYPH</name>
<dbReference type="Proteomes" id="UP001300261">
    <property type="component" value="Unassembled WGS sequence"/>
</dbReference>
<proteinExistence type="predicted"/>
<keyword evidence="5" id="KW-1185">Reference proteome</keyword>
<dbReference type="InterPro" id="IPR016181">
    <property type="entry name" value="Acyl_CoA_acyltransferase"/>
</dbReference>
<comment type="caution">
    <text evidence="4">The sequence shown here is derived from an EMBL/GenBank/DDBJ whole genome shotgun (WGS) entry which is preliminary data.</text>
</comment>
<reference evidence="4 5" key="1">
    <citation type="journal article" date="2016" name="Int. J. Syst. Evol. Microbiol.">
        <title>Labrenzia salina sp. nov., isolated from the rhizosphere of the halophyte Arthrocnemum macrostachyum.</title>
        <authorList>
            <person name="Camacho M."/>
            <person name="Redondo-Gomez S."/>
            <person name="Rodriguez-Llorente I."/>
            <person name="Rohde M."/>
            <person name="Sproer C."/>
            <person name="Schumann P."/>
            <person name="Klenk H.P."/>
            <person name="Montero-Calasanz M.D.C."/>
        </authorList>
    </citation>
    <scope>NUCLEOTIDE SEQUENCE [LARGE SCALE GENOMIC DNA]</scope>
    <source>
        <strain evidence="4 5">DSM 29163</strain>
    </source>
</reference>
<dbReference type="Gene3D" id="3.40.630.30">
    <property type="match status" value="1"/>
</dbReference>
<gene>
    <name evidence="4" type="ORF">ON753_17755</name>
</gene>
<dbReference type="SUPFAM" id="SSF55729">
    <property type="entry name" value="Acyl-CoA N-acyltransferases (Nat)"/>
    <property type="match status" value="1"/>
</dbReference>
<dbReference type="PANTHER" id="PTHR43072">
    <property type="entry name" value="N-ACETYLTRANSFERASE"/>
    <property type="match status" value="1"/>
</dbReference>
<dbReference type="PROSITE" id="PS51186">
    <property type="entry name" value="GNAT"/>
    <property type="match status" value="1"/>
</dbReference>